<evidence type="ECO:0000313" key="3">
    <source>
        <dbReference type="EMBL" id="WWD17539.1"/>
    </source>
</evidence>
<gene>
    <name evidence="3" type="ORF">CI109_101980</name>
</gene>
<accession>A0AAJ8LGS6</accession>
<dbReference type="InterPro" id="IPR036812">
    <property type="entry name" value="NAD(P)_OxRdtase_dom_sf"/>
</dbReference>
<dbReference type="PANTHER" id="PTHR43625:SF78">
    <property type="entry name" value="PYRIDOXAL REDUCTASE-RELATED"/>
    <property type="match status" value="1"/>
</dbReference>
<feature type="domain" description="NADP-dependent oxidoreductase" evidence="2">
    <location>
        <begin position="15"/>
        <end position="312"/>
    </location>
</feature>
<dbReference type="GO" id="GO:0005737">
    <property type="term" value="C:cytoplasm"/>
    <property type="evidence" value="ECO:0007669"/>
    <property type="project" value="TreeGrafter"/>
</dbReference>
<reference evidence="3" key="2">
    <citation type="submission" date="2024-01" db="EMBL/GenBank/DDBJ databases">
        <title>Comparative genomics of Cryptococcus and Kwoniella reveals pathogenesis evolution and contrasting modes of karyotype evolution via chromosome fusion or intercentromeric recombination.</title>
        <authorList>
            <person name="Coelho M.A."/>
            <person name="David-Palma M."/>
            <person name="Shea T."/>
            <person name="Bowers K."/>
            <person name="McGinley-Smith S."/>
            <person name="Mohammad A.W."/>
            <person name="Gnirke A."/>
            <person name="Yurkov A.M."/>
            <person name="Nowrousian M."/>
            <person name="Sun S."/>
            <person name="Cuomo C.A."/>
            <person name="Heitman J."/>
        </authorList>
    </citation>
    <scope>NUCLEOTIDE SEQUENCE</scope>
    <source>
        <strain evidence="3">CBS 12478</strain>
    </source>
</reference>
<sequence>MSIPQITVAGNQVGRIGYGLMQLTWNPKLPAEEVSIKAIKAAADAGSTIWSSAAFYGNPGDNFANIQLIANFFKKYPEYKDKITLVIKGGVDYQNLSTKGTDLDFLRTEIKKIKEILGDKEIDVFNLARLPEAPIEEIFKGLVTLQKEGLFREIGASEMGVESLEKALKITPIAINEIEVSLFSISDPKIKETVEWASKKGMPIFCYSPLGRGFLTRAFKSPEDLPEGDFRRMVPRFQGEAFYENLKFVDKLDEIAKAKGITTGQLALAWILHLSPTTIPIPGSSNPDRIKENISAANVKFSSDELKTIDDFLAKFEVQGTRYPGAALTQLMK</sequence>
<dbReference type="InterPro" id="IPR050791">
    <property type="entry name" value="Aldo-Keto_reductase"/>
</dbReference>
<dbReference type="RefSeq" id="XP_065823129.1">
    <property type="nucleotide sequence ID" value="XM_065967057.1"/>
</dbReference>
<keyword evidence="4" id="KW-1185">Reference proteome</keyword>
<dbReference type="Gene3D" id="3.20.20.100">
    <property type="entry name" value="NADP-dependent oxidoreductase domain"/>
    <property type="match status" value="1"/>
</dbReference>
<keyword evidence="1" id="KW-0560">Oxidoreductase</keyword>
<name>A0AAJ8LGS6_9TREE</name>
<organism evidence="3 4">
    <name type="scientific">Kwoniella shandongensis</name>
    <dbReference type="NCBI Taxonomy" id="1734106"/>
    <lineage>
        <taxon>Eukaryota</taxon>
        <taxon>Fungi</taxon>
        <taxon>Dikarya</taxon>
        <taxon>Basidiomycota</taxon>
        <taxon>Agaricomycotina</taxon>
        <taxon>Tremellomycetes</taxon>
        <taxon>Tremellales</taxon>
        <taxon>Cryptococcaceae</taxon>
        <taxon>Kwoniella</taxon>
    </lineage>
</organism>
<dbReference type="GeneID" id="43590650"/>
<dbReference type="GO" id="GO:0016491">
    <property type="term" value="F:oxidoreductase activity"/>
    <property type="evidence" value="ECO:0007669"/>
    <property type="project" value="UniProtKB-KW"/>
</dbReference>
<dbReference type="KEGG" id="ksn:43590650"/>
<reference evidence="3" key="1">
    <citation type="submission" date="2017-08" db="EMBL/GenBank/DDBJ databases">
        <authorList>
            <person name="Cuomo C."/>
            <person name="Billmyre B."/>
            <person name="Heitman J."/>
        </authorList>
    </citation>
    <scope>NUCLEOTIDE SEQUENCE</scope>
    <source>
        <strain evidence="3">CBS 12478</strain>
    </source>
</reference>
<dbReference type="Pfam" id="PF00248">
    <property type="entry name" value="Aldo_ket_red"/>
    <property type="match status" value="1"/>
</dbReference>
<dbReference type="PANTHER" id="PTHR43625">
    <property type="entry name" value="AFLATOXIN B1 ALDEHYDE REDUCTASE"/>
    <property type="match status" value="1"/>
</dbReference>
<dbReference type="AlphaFoldDB" id="A0AAJ8LGS6"/>
<dbReference type="CDD" id="cd19077">
    <property type="entry name" value="AKR_AKR8A1-2"/>
    <property type="match status" value="1"/>
</dbReference>
<dbReference type="Proteomes" id="UP000322225">
    <property type="component" value="Chromosome 3"/>
</dbReference>
<dbReference type="InterPro" id="IPR023210">
    <property type="entry name" value="NADP_OxRdtase_dom"/>
</dbReference>
<evidence type="ECO:0000259" key="2">
    <source>
        <dbReference type="Pfam" id="PF00248"/>
    </source>
</evidence>
<protein>
    <recommendedName>
        <fullName evidence="2">NADP-dependent oxidoreductase domain-containing protein</fullName>
    </recommendedName>
</protein>
<evidence type="ECO:0000313" key="4">
    <source>
        <dbReference type="Proteomes" id="UP000322225"/>
    </source>
</evidence>
<proteinExistence type="predicted"/>
<evidence type="ECO:0000256" key="1">
    <source>
        <dbReference type="ARBA" id="ARBA00023002"/>
    </source>
</evidence>
<dbReference type="EMBL" id="CP144053">
    <property type="protein sequence ID" value="WWD17539.1"/>
    <property type="molecule type" value="Genomic_DNA"/>
</dbReference>
<dbReference type="SUPFAM" id="SSF51430">
    <property type="entry name" value="NAD(P)-linked oxidoreductase"/>
    <property type="match status" value="1"/>
</dbReference>